<dbReference type="GO" id="GO:0004519">
    <property type="term" value="F:endonuclease activity"/>
    <property type="evidence" value="ECO:0007669"/>
    <property type="project" value="InterPro"/>
</dbReference>
<name>A0AAU8WIB3_9VIBR</name>
<reference evidence="1 2" key="2">
    <citation type="submission" date="2017-06" db="EMBL/GenBank/DDBJ databases">
        <title>Complete genome sequence of Vibrio sp. 2521-89, a close relative of Vibrio cholerae isolated from lake water in New Mexico, USA.</title>
        <authorList>
            <person name="Liang K."/>
            <person name="Orata F.D."/>
            <person name="Winkjer N.S."/>
            <person name="Tarr C.L."/>
            <person name="Boucher Y."/>
        </authorList>
    </citation>
    <scope>NUCLEOTIDE SEQUENCE [LARGE SCALE GENOMIC DNA]</scope>
    <source>
        <strain evidence="1 2">2521-89</strain>
    </source>
</reference>
<reference evidence="2" key="1">
    <citation type="journal article" date="2017" name="Genome Announc.">
        <title>Complete Genome Sequence of Vibrio sp. Strain 2521-89, a Close Relative of Vibrio cholerae Isolated from Lake Water in New Mexico, USA.</title>
        <authorList>
            <person name="Liang K."/>
            <person name="Orata F.D."/>
            <person name="Winkjer N.S."/>
            <person name="Rowe L.A."/>
            <person name="Tarr C.L."/>
            <person name="Boucher Y."/>
        </authorList>
    </citation>
    <scope>NUCLEOTIDE SEQUENCE [LARGE SCALE GENOMIC DNA]</scope>
    <source>
        <strain evidence="2">2521-89</strain>
    </source>
</reference>
<dbReference type="CDD" id="cd09739">
    <property type="entry name" value="Cas6_I-F"/>
    <property type="match status" value="1"/>
</dbReference>
<dbReference type="GO" id="GO:0043571">
    <property type="term" value="P:maintenance of CRISPR repeat elements"/>
    <property type="evidence" value="ECO:0007669"/>
    <property type="project" value="InterPro"/>
</dbReference>
<gene>
    <name evidence="1" type="primary">cas6f</name>
    <name evidence="1" type="ORF">CEQ48_13485</name>
</gene>
<organism evidence="1 2">
    <name type="scientific">Vibrio tarriae</name>
    <dbReference type="NCBI Taxonomy" id="2014742"/>
    <lineage>
        <taxon>Bacteria</taxon>
        <taxon>Pseudomonadati</taxon>
        <taxon>Pseudomonadota</taxon>
        <taxon>Gammaproteobacteria</taxon>
        <taxon>Vibrionales</taxon>
        <taxon>Vibrionaceae</taxon>
        <taxon>Vibrio</taxon>
    </lineage>
</organism>
<sequence>MSQRYYFLIRYTNANADYGLLAGRCISQMHLFMVNHHQAMNRVGVSFPDWNESSVGQTIAFVSEDKEMMIGLSFQPYFSLMVNEGLFEISSVYEVPDTSEEVRFVRNQTIGKNFLGSKKRRIKRSMARAELFGIQQSLPVTNEDRAIDSFHQIPISSCSSRQDYILFIQKELADERAESGFNSYGFATNQEKRATVPDLRFNPFDEDSFLVK</sequence>
<proteinExistence type="predicted"/>
<accession>A0AAU8WIB3</accession>
<dbReference type="InterPro" id="IPR013396">
    <property type="entry name" value="CRISPR-assoc_prot_Csy4"/>
</dbReference>
<dbReference type="InterPro" id="IPR042564">
    <property type="entry name" value="CRISPR-Cas6/Csy4_sf"/>
</dbReference>
<evidence type="ECO:0000313" key="1">
    <source>
        <dbReference type="EMBL" id="ASK55744.1"/>
    </source>
</evidence>
<dbReference type="EMBL" id="CP022353">
    <property type="protein sequence ID" value="ASK55744.1"/>
    <property type="molecule type" value="Genomic_DNA"/>
</dbReference>
<dbReference type="Pfam" id="PF09618">
    <property type="entry name" value="Cas_Csy4"/>
    <property type="match status" value="1"/>
</dbReference>
<evidence type="ECO:0000313" key="2">
    <source>
        <dbReference type="Proteomes" id="UP000198371"/>
    </source>
</evidence>
<dbReference type="KEGG" id="vti:CEQ48_13485"/>
<dbReference type="AlphaFoldDB" id="A0AAU8WIB3"/>
<dbReference type="RefSeq" id="WP_089071602.1">
    <property type="nucleotide sequence ID" value="NZ_CP022353.1"/>
</dbReference>
<protein>
    <submittedName>
        <fullName evidence="1">Type I-F CRISPR-associated endoribonuclease Cas6/Csy4</fullName>
    </submittedName>
</protein>
<dbReference type="Proteomes" id="UP000198371">
    <property type="component" value="Chromosome 1"/>
</dbReference>
<dbReference type="NCBIfam" id="TIGR02563">
    <property type="entry name" value="cas_Csy4"/>
    <property type="match status" value="1"/>
</dbReference>
<dbReference type="Gene3D" id="3.30.70.2540">
    <property type="entry name" value="CRISPR-associated endoribonuclease Cas6/Csy4"/>
    <property type="match status" value="1"/>
</dbReference>
<keyword evidence="2" id="KW-1185">Reference proteome</keyword>